<dbReference type="PROSITE" id="PS50109">
    <property type="entry name" value="HIS_KIN"/>
    <property type="match status" value="1"/>
</dbReference>
<accession>A0ABP7T4U6</accession>
<evidence type="ECO:0000313" key="9">
    <source>
        <dbReference type="EMBL" id="GAA4021024.1"/>
    </source>
</evidence>
<protein>
    <recommendedName>
        <fullName evidence="2">histidine kinase</fullName>
        <ecNumber evidence="2">2.7.13.3</ecNumber>
    </recommendedName>
</protein>
<dbReference type="CDD" id="cd00130">
    <property type="entry name" value="PAS"/>
    <property type="match status" value="1"/>
</dbReference>
<dbReference type="PANTHER" id="PTHR45339">
    <property type="entry name" value="HYBRID SIGNAL TRANSDUCTION HISTIDINE KINASE J"/>
    <property type="match status" value="1"/>
</dbReference>
<dbReference type="InterPro" id="IPR001789">
    <property type="entry name" value="Sig_transdc_resp-reg_receiver"/>
</dbReference>
<comment type="catalytic activity">
    <reaction evidence="1">
        <text>ATP + protein L-histidine = ADP + protein N-phospho-L-histidine.</text>
        <dbReference type="EC" id="2.7.13.3"/>
    </reaction>
</comment>
<dbReference type="PANTHER" id="PTHR45339:SF1">
    <property type="entry name" value="HYBRID SIGNAL TRANSDUCTION HISTIDINE KINASE J"/>
    <property type="match status" value="1"/>
</dbReference>
<feature type="modified residue" description="4-aspartylphosphate" evidence="5">
    <location>
        <position position="709"/>
    </location>
</feature>
<dbReference type="InterPro" id="IPR036890">
    <property type="entry name" value="HATPase_C_sf"/>
</dbReference>
<dbReference type="Proteomes" id="UP001501469">
    <property type="component" value="Unassembled WGS sequence"/>
</dbReference>
<feature type="domain" description="Response regulatory" evidence="7">
    <location>
        <begin position="659"/>
        <end position="778"/>
    </location>
</feature>
<evidence type="ECO:0000313" key="10">
    <source>
        <dbReference type="Proteomes" id="UP001501469"/>
    </source>
</evidence>
<dbReference type="Pfam" id="PF02518">
    <property type="entry name" value="HATPase_c"/>
    <property type="match status" value="1"/>
</dbReference>
<reference evidence="10" key="1">
    <citation type="journal article" date="2019" name="Int. J. Syst. Evol. Microbiol.">
        <title>The Global Catalogue of Microorganisms (GCM) 10K type strain sequencing project: providing services to taxonomists for standard genome sequencing and annotation.</title>
        <authorList>
            <consortium name="The Broad Institute Genomics Platform"/>
            <consortium name="The Broad Institute Genome Sequencing Center for Infectious Disease"/>
            <person name="Wu L."/>
            <person name="Ma J."/>
        </authorList>
    </citation>
    <scope>NUCLEOTIDE SEQUENCE [LARGE SCALE GENOMIC DNA]</scope>
    <source>
        <strain evidence="10">JCM 17225</strain>
    </source>
</reference>
<dbReference type="Gene3D" id="1.10.287.130">
    <property type="match status" value="1"/>
</dbReference>
<evidence type="ECO:0000259" key="8">
    <source>
        <dbReference type="PROSITE" id="PS50113"/>
    </source>
</evidence>
<dbReference type="Gene3D" id="3.40.50.2300">
    <property type="match status" value="1"/>
</dbReference>
<evidence type="ECO:0000256" key="2">
    <source>
        <dbReference type="ARBA" id="ARBA00012438"/>
    </source>
</evidence>
<dbReference type="InterPro" id="IPR035965">
    <property type="entry name" value="PAS-like_dom_sf"/>
</dbReference>
<dbReference type="InterPro" id="IPR000014">
    <property type="entry name" value="PAS"/>
</dbReference>
<dbReference type="InterPro" id="IPR004358">
    <property type="entry name" value="Sig_transdc_His_kin-like_C"/>
</dbReference>
<dbReference type="SUPFAM" id="SSF55874">
    <property type="entry name" value="ATPase domain of HSP90 chaperone/DNA topoisomerase II/histidine kinase"/>
    <property type="match status" value="1"/>
</dbReference>
<evidence type="ECO:0000259" key="7">
    <source>
        <dbReference type="PROSITE" id="PS50110"/>
    </source>
</evidence>
<dbReference type="PROSITE" id="PS50113">
    <property type="entry name" value="PAC"/>
    <property type="match status" value="1"/>
</dbReference>
<dbReference type="CDD" id="cd16922">
    <property type="entry name" value="HATPase_EvgS-ArcB-TorS-like"/>
    <property type="match status" value="1"/>
</dbReference>
<dbReference type="InterPro" id="IPR013656">
    <property type="entry name" value="PAS_4"/>
</dbReference>
<evidence type="ECO:0000259" key="6">
    <source>
        <dbReference type="PROSITE" id="PS50109"/>
    </source>
</evidence>
<dbReference type="RefSeq" id="WP_345049022.1">
    <property type="nucleotide sequence ID" value="NZ_BAABDK010000001.1"/>
</dbReference>
<dbReference type="InterPro" id="IPR011006">
    <property type="entry name" value="CheY-like_superfamily"/>
</dbReference>
<feature type="domain" description="Histidine kinase" evidence="6">
    <location>
        <begin position="414"/>
        <end position="636"/>
    </location>
</feature>
<dbReference type="EMBL" id="BAABDK010000001">
    <property type="protein sequence ID" value="GAA4021024.1"/>
    <property type="molecule type" value="Genomic_DNA"/>
</dbReference>
<dbReference type="PRINTS" id="PR00344">
    <property type="entry name" value="BCTRLSENSOR"/>
</dbReference>
<evidence type="ECO:0000256" key="3">
    <source>
        <dbReference type="ARBA" id="ARBA00022553"/>
    </source>
</evidence>
<dbReference type="InterPro" id="IPR003661">
    <property type="entry name" value="HisK_dim/P_dom"/>
</dbReference>
<dbReference type="Gene3D" id="3.30.565.10">
    <property type="entry name" value="Histidine kinase-like ATPase, C-terminal domain"/>
    <property type="match status" value="1"/>
</dbReference>
<dbReference type="SMART" id="SM00387">
    <property type="entry name" value="HATPase_c"/>
    <property type="match status" value="1"/>
</dbReference>
<dbReference type="PROSITE" id="PS50110">
    <property type="entry name" value="RESPONSE_REGULATORY"/>
    <property type="match status" value="1"/>
</dbReference>
<dbReference type="InterPro" id="IPR000700">
    <property type="entry name" value="PAS-assoc_C"/>
</dbReference>
<proteinExistence type="predicted"/>
<dbReference type="Pfam" id="PF08448">
    <property type="entry name" value="PAS_4"/>
    <property type="match status" value="2"/>
</dbReference>
<dbReference type="CDD" id="cd00082">
    <property type="entry name" value="HisKA"/>
    <property type="match status" value="1"/>
</dbReference>
<dbReference type="NCBIfam" id="TIGR00229">
    <property type="entry name" value="sensory_box"/>
    <property type="match status" value="1"/>
</dbReference>
<name>A0ABP7T4U6_9BACT</name>
<keyword evidence="10" id="KW-1185">Reference proteome</keyword>
<dbReference type="SUPFAM" id="SSF47384">
    <property type="entry name" value="Homodimeric domain of signal transducing histidine kinase"/>
    <property type="match status" value="1"/>
</dbReference>
<dbReference type="SMART" id="SM00388">
    <property type="entry name" value="HisKA"/>
    <property type="match status" value="1"/>
</dbReference>
<dbReference type="SMART" id="SM00448">
    <property type="entry name" value="REC"/>
    <property type="match status" value="1"/>
</dbReference>
<organism evidence="9 10">
    <name type="scientific">Hymenobacter glaciei</name>
    <dbReference type="NCBI Taxonomy" id="877209"/>
    <lineage>
        <taxon>Bacteria</taxon>
        <taxon>Pseudomonadati</taxon>
        <taxon>Bacteroidota</taxon>
        <taxon>Cytophagia</taxon>
        <taxon>Cytophagales</taxon>
        <taxon>Hymenobacteraceae</taxon>
        <taxon>Hymenobacter</taxon>
    </lineage>
</organism>
<dbReference type="EC" id="2.7.13.3" evidence="2"/>
<dbReference type="InterPro" id="IPR005467">
    <property type="entry name" value="His_kinase_dom"/>
</dbReference>
<dbReference type="InterPro" id="IPR003594">
    <property type="entry name" value="HATPase_dom"/>
</dbReference>
<evidence type="ECO:0000256" key="1">
    <source>
        <dbReference type="ARBA" id="ARBA00000085"/>
    </source>
</evidence>
<keyword evidence="3 5" id="KW-0597">Phosphoprotein</keyword>
<dbReference type="InterPro" id="IPR036097">
    <property type="entry name" value="HisK_dim/P_sf"/>
</dbReference>
<dbReference type="Pfam" id="PF00072">
    <property type="entry name" value="Response_reg"/>
    <property type="match status" value="1"/>
</dbReference>
<feature type="domain" description="PAC" evidence="8">
    <location>
        <begin position="220"/>
        <end position="271"/>
    </location>
</feature>
<dbReference type="Gene3D" id="3.30.450.20">
    <property type="entry name" value="PAS domain"/>
    <property type="match status" value="2"/>
</dbReference>
<comment type="caution">
    <text evidence="9">The sequence shown here is derived from an EMBL/GenBank/DDBJ whole genome shotgun (WGS) entry which is preliminary data.</text>
</comment>
<evidence type="ECO:0000256" key="5">
    <source>
        <dbReference type="PROSITE-ProRule" id="PRU00169"/>
    </source>
</evidence>
<dbReference type="CDD" id="cd17546">
    <property type="entry name" value="REC_hyHK_CKI1_RcsC-like"/>
    <property type="match status" value="1"/>
</dbReference>
<dbReference type="Pfam" id="PF00512">
    <property type="entry name" value="HisKA"/>
    <property type="match status" value="1"/>
</dbReference>
<sequence>MTTPAADSSVNIDYPRALAAAEQRINELTAALAYAQANEQAVQALAYLPDENPNPVVRIGANQQQLYANTAARALGSHLSRAERVRVQHILREGTRQALAQNTPQQLELQVGEYNYDVSVVPLPGQRHANLYFADVTEREAARLQLRENQQFMEQLLDTIPSAVMVRDANQQLVFGNQAMYALWEISPLSGPRPMPPQTIAELKKSAALDAQVLATGEEVTLEESLTLSDGSTRWFYAVRRPLHRPDGTVQVLAVSTDITALKHVQHTLERSEKQYRDLMTYGQALIGTCDMQGTVRTVNPALARLLREDAAAMVGTSVTAHMTEEDREGFPFYLQQIAQTGEAEGVLPVYPRGSDQLRYLHYHNYVVREPGQDPYIVSHGHDITERVLASKEMKRAKEAAEAAVRARENFLANMSHEIRTPMNGVLGVANLLAKTSLTPEQREYVRIIRGSGQHLLTVLNDVLDMAKITSGKLELNPEPFDLTTSIQEAVKPLSLQAIDKGIACVMHRPSAPYPPVVGDALRLNQVLLNLVSNAIKFTPAGGQVLITSEALAETADELTLRFEVSDTGVGMAPEVVARIFESFTQAYADTARQFGGTGLGLSISRALVEQMNGTLTVESTPGEGSTFAFTLTLPKADQHAPEPIPADNFDTGVLQGARVLLIEDNEINRMVAAWTMQNWGIEVVEAETGFNGLDRFENDGPFDAVLMDIQMPGMSGVEASAHLRQHPDPVRASVPILALTANAFRSDHERYLAAGLNDCLAKPFEEPELYAKLRKLLHR</sequence>
<evidence type="ECO:0000256" key="4">
    <source>
        <dbReference type="ARBA" id="ARBA00023012"/>
    </source>
</evidence>
<dbReference type="SUPFAM" id="SSF55785">
    <property type="entry name" value="PYP-like sensor domain (PAS domain)"/>
    <property type="match status" value="2"/>
</dbReference>
<gene>
    <name evidence="9" type="ORF">GCM10022409_00770</name>
</gene>
<dbReference type="SUPFAM" id="SSF52172">
    <property type="entry name" value="CheY-like"/>
    <property type="match status" value="1"/>
</dbReference>
<keyword evidence="4" id="KW-0902">Two-component regulatory system</keyword>